<evidence type="ECO:0000313" key="2">
    <source>
        <dbReference type="Proteomes" id="UP000001312"/>
    </source>
</evidence>
<name>A7EHG9_SCLS1</name>
<organism evidence="1 2">
    <name type="scientific">Sclerotinia sclerotiorum (strain ATCC 18683 / 1980 / Ss-1)</name>
    <name type="common">White mold</name>
    <name type="synonym">Whetzelinia sclerotiorum</name>
    <dbReference type="NCBI Taxonomy" id="665079"/>
    <lineage>
        <taxon>Eukaryota</taxon>
        <taxon>Fungi</taxon>
        <taxon>Dikarya</taxon>
        <taxon>Ascomycota</taxon>
        <taxon>Pezizomycotina</taxon>
        <taxon>Leotiomycetes</taxon>
        <taxon>Helotiales</taxon>
        <taxon>Sclerotiniaceae</taxon>
        <taxon>Sclerotinia</taxon>
    </lineage>
</organism>
<gene>
    <name evidence="1" type="ORF">SS1G_04761</name>
</gene>
<keyword evidence="2" id="KW-1185">Reference proteome</keyword>
<dbReference type="RefSeq" id="XP_001594953.1">
    <property type="nucleotide sequence ID" value="XM_001594903.1"/>
</dbReference>
<dbReference type="KEGG" id="ssl:SS1G_04761"/>
<reference evidence="2" key="1">
    <citation type="journal article" date="2011" name="PLoS Genet.">
        <title>Genomic analysis of the necrotrophic fungal pathogens Sclerotinia sclerotiorum and Botrytis cinerea.</title>
        <authorList>
            <person name="Amselem J."/>
            <person name="Cuomo C.A."/>
            <person name="van Kan J.A."/>
            <person name="Viaud M."/>
            <person name="Benito E.P."/>
            <person name="Couloux A."/>
            <person name="Coutinho P.M."/>
            <person name="de Vries R.P."/>
            <person name="Dyer P.S."/>
            <person name="Fillinger S."/>
            <person name="Fournier E."/>
            <person name="Gout L."/>
            <person name="Hahn M."/>
            <person name="Kohn L."/>
            <person name="Lapalu N."/>
            <person name="Plummer K.M."/>
            <person name="Pradier J.M."/>
            <person name="Quevillon E."/>
            <person name="Sharon A."/>
            <person name="Simon A."/>
            <person name="ten Have A."/>
            <person name="Tudzynski B."/>
            <person name="Tudzynski P."/>
            <person name="Wincker P."/>
            <person name="Andrew M."/>
            <person name="Anthouard V."/>
            <person name="Beever R.E."/>
            <person name="Beffa R."/>
            <person name="Benoit I."/>
            <person name="Bouzid O."/>
            <person name="Brault B."/>
            <person name="Chen Z."/>
            <person name="Choquer M."/>
            <person name="Collemare J."/>
            <person name="Cotton P."/>
            <person name="Danchin E.G."/>
            <person name="Da Silva C."/>
            <person name="Gautier A."/>
            <person name="Giraud C."/>
            <person name="Giraud T."/>
            <person name="Gonzalez C."/>
            <person name="Grossetete S."/>
            <person name="Guldener U."/>
            <person name="Henrissat B."/>
            <person name="Howlett B.J."/>
            <person name="Kodira C."/>
            <person name="Kretschmer M."/>
            <person name="Lappartient A."/>
            <person name="Leroch M."/>
            <person name="Levis C."/>
            <person name="Mauceli E."/>
            <person name="Neuveglise C."/>
            <person name="Oeser B."/>
            <person name="Pearson M."/>
            <person name="Poulain J."/>
            <person name="Poussereau N."/>
            <person name="Quesneville H."/>
            <person name="Rascle C."/>
            <person name="Schumacher J."/>
            <person name="Segurens B."/>
            <person name="Sexton A."/>
            <person name="Silva E."/>
            <person name="Sirven C."/>
            <person name="Soanes D.M."/>
            <person name="Talbot N.J."/>
            <person name="Templeton M."/>
            <person name="Yandava C."/>
            <person name="Yarden O."/>
            <person name="Zeng Q."/>
            <person name="Rollins J.A."/>
            <person name="Lebrun M.H."/>
            <person name="Dickman M."/>
        </authorList>
    </citation>
    <scope>NUCLEOTIDE SEQUENCE [LARGE SCALE GENOMIC DNA]</scope>
    <source>
        <strain evidence="2">ATCC 18683 / 1980 / Ss-1</strain>
    </source>
</reference>
<protein>
    <submittedName>
        <fullName evidence="1">Uncharacterized protein</fullName>
    </submittedName>
</protein>
<dbReference type="EMBL" id="CH476625">
    <property type="protein sequence ID" value="EDO02285.1"/>
    <property type="molecule type" value="Genomic_DNA"/>
</dbReference>
<dbReference type="GeneID" id="5490494"/>
<dbReference type="InParanoid" id="A7EHG9"/>
<dbReference type="AlphaFoldDB" id="A7EHG9"/>
<evidence type="ECO:0000313" key="1">
    <source>
        <dbReference type="EMBL" id="EDO02285.1"/>
    </source>
</evidence>
<dbReference type="HOGENOM" id="CLU_3385038_0_0_1"/>
<proteinExistence type="predicted"/>
<dbReference type="Proteomes" id="UP000001312">
    <property type="component" value="Unassembled WGS sequence"/>
</dbReference>
<sequence>MTVDIGFCEVCGVGLVVLICIDVILNNCVDVDR</sequence>
<accession>A7EHG9</accession>